<feature type="region of interest" description="Disordered" evidence="5">
    <location>
        <begin position="1"/>
        <end position="38"/>
    </location>
</feature>
<dbReference type="InterPro" id="IPR036259">
    <property type="entry name" value="MFS_trans_sf"/>
</dbReference>
<feature type="transmembrane region" description="Helical" evidence="6">
    <location>
        <begin position="262"/>
        <end position="283"/>
    </location>
</feature>
<dbReference type="PANTHER" id="PTHR23501">
    <property type="entry name" value="MAJOR FACILITATOR SUPERFAMILY"/>
    <property type="match status" value="1"/>
</dbReference>
<dbReference type="AlphaFoldDB" id="A0A6G4WZ70"/>
<organism evidence="8 9">
    <name type="scientific">Streptomyces boncukensis</name>
    <dbReference type="NCBI Taxonomy" id="2711219"/>
    <lineage>
        <taxon>Bacteria</taxon>
        <taxon>Bacillati</taxon>
        <taxon>Actinomycetota</taxon>
        <taxon>Actinomycetes</taxon>
        <taxon>Kitasatosporales</taxon>
        <taxon>Streptomycetaceae</taxon>
        <taxon>Streptomyces</taxon>
    </lineage>
</organism>
<feature type="transmembrane region" description="Helical" evidence="6">
    <location>
        <begin position="198"/>
        <end position="218"/>
    </location>
</feature>
<keyword evidence="2 6" id="KW-0812">Transmembrane</keyword>
<feature type="transmembrane region" description="Helical" evidence="6">
    <location>
        <begin position="168"/>
        <end position="186"/>
    </location>
</feature>
<feature type="transmembrane region" description="Helical" evidence="6">
    <location>
        <begin position="432"/>
        <end position="455"/>
    </location>
</feature>
<keyword evidence="9" id="KW-1185">Reference proteome</keyword>
<accession>A0A6G4WZ70</accession>
<protein>
    <submittedName>
        <fullName evidence="8">MFS transporter</fullName>
    </submittedName>
</protein>
<gene>
    <name evidence="8" type="ORF">G5C65_19090</name>
</gene>
<dbReference type="RefSeq" id="WP_165300086.1">
    <property type="nucleotide sequence ID" value="NZ_JAAKZZ010000193.1"/>
</dbReference>
<dbReference type="SUPFAM" id="SSF103473">
    <property type="entry name" value="MFS general substrate transporter"/>
    <property type="match status" value="1"/>
</dbReference>
<evidence type="ECO:0000313" key="9">
    <source>
        <dbReference type="Proteomes" id="UP000477722"/>
    </source>
</evidence>
<feature type="transmembrane region" description="Helical" evidence="6">
    <location>
        <begin position="467"/>
        <end position="488"/>
    </location>
</feature>
<dbReference type="PROSITE" id="PS50850">
    <property type="entry name" value="MFS"/>
    <property type="match status" value="1"/>
</dbReference>
<feature type="transmembrane region" description="Helical" evidence="6">
    <location>
        <begin position="79"/>
        <end position="99"/>
    </location>
</feature>
<proteinExistence type="predicted"/>
<dbReference type="InterPro" id="IPR011701">
    <property type="entry name" value="MFS"/>
</dbReference>
<evidence type="ECO:0000256" key="6">
    <source>
        <dbReference type="SAM" id="Phobius"/>
    </source>
</evidence>
<evidence type="ECO:0000256" key="3">
    <source>
        <dbReference type="ARBA" id="ARBA00022989"/>
    </source>
</evidence>
<sequence>MGVNEEATAGTVPDGKAAAEDGGSGGGDLPRVRRESPLSGPHRALTLGIVSVVLLIAFEAMAVGTAMPAAADELRGISLYAYAFSAYFTTSLVGMVASGQWCDRRGPVPPLATGILAFGAGLVLSGTAVTMWILVLGRAVQGVGGGLVIVALYVTVSRAYPEELKPRVLAAFAASWVVPSIVGPLVSGTVTEQLGWRWVFLGIPVLVVVPLAVMVPPLRRRASGPPEGADGGRPPDRRRIWLAVTVALGAALLQYAGQDLRLLALLPAAAGAALLVPAVRALLPRGTFRAARGLPAVVLLRGVAAGSYIVAESFVPLMLVTQRGLSVTMAGLTLAAGGGSWALGSFLQSRPRMEPHRQTLIRAGMVLVTLGIGYAPLVLVHSVPVWTLVAALTLSCLGMGLVISSLSVLLLRLSAPEETGRNSAALQVSDNLSNVLLLAVTGAVFAALGGGSVGAESSGAGEADGEPVAFLMVYVVSAAVAALGILVAGRIQGGERRS</sequence>
<evidence type="ECO:0000313" key="8">
    <source>
        <dbReference type="EMBL" id="NGO70418.1"/>
    </source>
</evidence>
<evidence type="ECO:0000259" key="7">
    <source>
        <dbReference type="PROSITE" id="PS50850"/>
    </source>
</evidence>
<keyword evidence="4 6" id="KW-0472">Membrane</keyword>
<evidence type="ECO:0000256" key="5">
    <source>
        <dbReference type="SAM" id="MobiDB-lite"/>
    </source>
</evidence>
<comment type="subcellular location">
    <subcellularLocation>
        <location evidence="1">Cell membrane</location>
        <topology evidence="1">Multi-pass membrane protein</topology>
    </subcellularLocation>
</comment>
<dbReference type="EMBL" id="JAAKZZ010000193">
    <property type="protein sequence ID" value="NGO70418.1"/>
    <property type="molecule type" value="Genomic_DNA"/>
</dbReference>
<feature type="transmembrane region" description="Helical" evidence="6">
    <location>
        <begin position="325"/>
        <end position="347"/>
    </location>
</feature>
<name>A0A6G4WZ70_9ACTN</name>
<keyword evidence="3 6" id="KW-1133">Transmembrane helix</keyword>
<dbReference type="Pfam" id="PF07690">
    <property type="entry name" value="MFS_1"/>
    <property type="match status" value="1"/>
</dbReference>
<feature type="transmembrane region" description="Helical" evidence="6">
    <location>
        <begin position="111"/>
        <end position="133"/>
    </location>
</feature>
<dbReference type="Gene3D" id="1.20.1250.20">
    <property type="entry name" value="MFS general substrate transporter like domains"/>
    <property type="match status" value="1"/>
</dbReference>
<dbReference type="GO" id="GO:0022857">
    <property type="term" value="F:transmembrane transporter activity"/>
    <property type="evidence" value="ECO:0007669"/>
    <property type="project" value="InterPro"/>
</dbReference>
<feature type="transmembrane region" description="Helical" evidence="6">
    <location>
        <begin position="239"/>
        <end position="256"/>
    </location>
</feature>
<feature type="transmembrane region" description="Helical" evidence="6">
    <location>
        <begin position="295"/>
        <end position="319"/>
    </location>
</feature>
<comment type="caution">
    <text evidence="8">The sequence shown here is derived from an EMBL/GenBank/DDBJ whole genome shotgun (WGS) entry which is preliminary data.</text>
</comment>
<dbReference type="PANTHER" id="PTHR23501:SF154">
    <property type="entry name" value="MULTIDRUG-EFFLUX TRANSPORTER RV1634-RELATED"/>
    <property type="match status" value="1"/>
</dbReference>
<reference evidence="8 9" key="1">
    <citation type="submission" date="2020-02" db="EMBL/GenBank/DDBJ databases">
        <title>Whole-genome analyses of novel actinobacteria.</title>
        <authorList>
            <person name="Sahin N."/>
            <person name="Tatar D."/>
        </authorList>
    </citation>
    <scope>NUCLEOTIDE SEQUENCE [LARGE SCALE GENOMIC DNA]</scope>
    <source>
        <strain evidence="8 9">SB3404</strain>
    </source>
</reference>
<evidence type="ECO:0000256" key="2">
    <source>
        <dbReference type="ARBA" id="ARBA00022692"/>
    </source>
</evidence>
<dbReference type="GO" id="GO:0005886">
    <property type="term" value="C:plasma membrane"/>
    <property type="evidence" value="ECO:0007669"/>
    <property type="project" value="UniProtKB-SubCell"/>
</dbReference>
<dbReference type="InterPro" id="IPR020846">
    <property type="entry name" value="MFS_dom"/>
</dbReference>
<feature type="transmembrane region" description="Helical" evidence="6">
    <location>
        <begin position="44"/>
        <end position="67"/>
    </location>
</feature>
<feature type="transmembrane region" description="Helical" evidence="6">
    <location>
        <begin position="139"/>
        <end position="156"/>
    </location>
</feature>
<evidence type="ECO:0000256" key="4">
    <source>
        <dbReference type="ARBA" id="ARBA00023136"/>
    </source>
</evidence>
<feature type="domain" description="Major facilitator superfamily (MFS) profile" evidence="7">
    <location>
        <begin position="45"/>
        <end position="496"/>
    </location>
</feature>
<dbReference type="Proteomes" id="UP000477722">
    <property type="component" value="Unassembled WGS sequence"/>
</dbReference>
<feature type="transmembrane region" description="Helical" evidence="6">
    <location>
        <begin position="359"/>
        <end position="379"/>
    </location>
</feature>
<feature type="transmembrane region" description="Helical" evidence="6">
    <location>
        <begin position="385"/>
        <end position="411"/>
    </location>
</feature>
<evidence type="ECO:0000256" key="1">
    <source>
        <dbReference type="ARBA" id="ARBA00004651"/>
    </source>
</evidence>